<gene>
    <name evidence="1" type="ORF">SK3146_01814</name>
</gene>
<proteinExistence type="predicted"/>
<accession>A0ABY4RKV9</accession>
<reference evidence="1" key="1">
    <citation type="submission" date="2018-02" db="EMBL/GenBank/DDBJ databases">
        <authorList>
            <person name="Kim S.-K."/>
            <person name="Jung H.-I."/>
            <person name="Lee S.-W."/>
        </authorList>
    </citation>
    <scope>NUCLEOTIDE SEQUENCE</scope>
    <source>
        <strain evidence="1">SK3146</strain>
    </source>
</reference>
<sequence length="48" mass="5546">MCFYLLKITYIMELMYILSLHQLLKANTSKELLIIVHSGIQRGLFSAS</sequence>
<dbReference type="EMBL" id="CP027059">
    <property type="protein sequence ID" value="UQZ82655.1"/>
    <property type="molecule type" value="Genomic_DNA"/>
</dbReference>
<name>A0ABY4RKV9_9BACL</name>
<reference evidence="1" key="2">
    <citation type="journal article" date="2021" name="J Anim Sci Technol">
        <title>Complete genome sequence of Paenibacillus konkukensis sp. nov. SK3146 as a potential probiotic strain.</title>
        <authorList>
            <person name="Jung H.I."/>
            <person name="Park S."/>
            <person name="Niu K.M."/>
            <person name="Lee S.W."/>
            <person name="Kothari D."/>
            <person name="Yi K.J."/>
            <person name="Kim S.K."/>
        </authorList>
    </citation>
    <scope>NUCLEOTIDE SEQUENCE</scope>
    <source>
        <strain evidence="1">SK3146</strain>
    </source>
</reference>
<dbReference type="Proteomes" id="UP001057134">
    <property type="component" value="Chromosome"/>
</dbReference>
<keyword evidence="2" id="KW-1185">Reference proteome</keyword>
<protein>
    <submittedName>
        <fullName evidence="1">Uncharacterized protein</fullName>
    </submittedName>
</protein>
<evidence type="ECO:0000313" key="2">
    <source>
        <dbReference type="Proteomes" id="UP001057134"/>
    </source>
</evidence>
<organism evidence="1 2">
    <name type="scientific">Paenibacillus konkukensis</name>
    <dbReference type="NCBI Taxonomy" id="2020716"/>
    <lineage>
        <taxon>Bacteria</taxon>
        <taxon>Bacillati</taxon>
        <taxon>Bacillota</taxon>
        <taxon>Bacilli</taxon>
        <taxon>Bacillales</taxon>
        <taxon>Paenibacillaceae</taxon>
        <taxon>Paenibacillus</taxon>
    </lineage>
</organism>
<evidence type="ECO:0000313" key="1">
    <source>
        <dbReference type="EMBL" id="UQZ82655.1"/>
    </source>
</evidence>